<comment type="caution">
    <text evidence="1">The sequence shown here is derived from an EMBL/GenBank/DDBJ whole genome shotgun (WGS) entry which is preliminary data.</text>
</comment>
<dbReference type="AlphaFoldDB" id="A0A9P0KNQ1"/>
<evidence type="ECO:0000313" key="2">
    <source>
        <dbReference type="Proteomes" id="UP001152888"/>
    </source>
</evidence>
<keyword evidence="2" id="KW-1185">Reference proteome</keyword>
<dbReference type="EMBL" id="CAKOFQ010006885">
    <property type="protein sequence ID" value="CAH1979855.1"/>
    <property type="molecule type" value="Genomic_DNA"/>
</dbReference>
<name>A0A9P0KNQ1_ACAOB</name>
<proteinExistence type="predicted"/>
<gene>
    <name evidence="1" type="ORF">ACAOBT_LOCUS13660</name>
</gene>
<accession>A0A9P0KNQ1</accession>
<protein>
    <submittedName>
        <fullName evidence="1">Uncharacterized protein</fullName>
    </submittedName>
</protein>
<sequence length="28" mass="3261">MMYVCSTYRPSITTLNTNRRAIQNIILS</sequence>
<evidence type="ECO:0000313" key="1">
    <source>
        <dbReference type="EMBL" id="CAH1979855.1"/>
    </source>
</evidence>
<dbReference type="Proteomes" id="UP001152888">
    <property type="component" value="Unassembled WGS sequence"/>
</dbReference>
<reference evidence="1" key="1">
    <citation type="submission" date="2022-03" db="EMBL/GenBank/DDBJ databases">
        <authorList>
            <person name="Sayadi A."/>
        </authorList>
    </citation>
    <scope>NUCLEOTIDE SEQUENCE</scope>
</reference>
<organism evidence="1 2">
    <name type="scientific">Acanthoscelides obtectus</name>
    <name type="common">Bean weevil</name>
    <name type="synonym">Bruchus obtectus</name>
    <dbReference type="NCBI Taxonomy" id="200917"/>
    <lineage>
        <taxon>Eukaryota</taxon>
        <taxon>Metazoa</taxon>
        <taxon>Ecdysozoa</taxon>
        <taxon>Arthropoda</taxon>
        <taxon>Hexapoda</taxon>
        <taxon>Insecta</taxon>
        <taxon>Pterygota</taxon>
        <taxon>Neoptera</taxon>
        <taxon>Endopterygota</taxon>
        <taxon>Coleoptera</taxon>
        <taxon>Polyphaga</taxon>
        <taxon>Cucujiformia</taxon>
        <taxon>Chrysomeloidea</taxon>
        <taxon>Chrysomelidae</taxon>
        <taxon>Bruchinae</taxon>
        <taxon>Bruchini</taxon>
        <taxon>Acanthoscelides</taxon>
    </lineage>
</organism>